<protein>
    <submittedName>
        <fullName evidence="1">Uncharacterized protein</fullName>
    </submittedName>
</protein>
<dbReference type="AlphaFoldDB" id="A0A2K9NQD5"/>
<name>A0A2K9NQD5_BACTC</name>
<dbReference type="RefSeq" id="WP_102243033.1">
    <property type="nucleotide sequence ID" value="NZ_CP025704.1"/>
</dbReference>
<dbReference type="KEGG" id="bsto:C0V70_06365"/>
<dbReference type="Proteomes" id="UP000235584">
    <property type="component" value="Chromosome"/>
</dbReference>
<organism evidence="1 2">
    <name type="scientific">Bacteriovorax stolpii</name>
    <name type="common">Bdellovibrio stolpii</name>
    <dbReference type="NCBI Taxonomy" id="960"/>
    <lineage>
        <taxon>Bacteria</taxon>
        <taxon>Pseudomonadati</taxon>
        <taxon>Bdellovibrionota</taxon>
        <taxon>Bacteriovoracia</taxon>
        <taxon>Bacteriovoracales</taxon>
        <taxon>Bacteriovoracaceae</taxon>
        <taxon>Bacteriovorax</taxon>
    </lineage>
</organism>
<dbReference type="OrthoDB" id="5290251at2"/>
<dbReference type="EMBL" id="CP025704">
    <property type="protein sequence ID" value="AUN97740.1"/>
    <property type="molecule type" value="Genomic_DNA"/>
</dbReference>
<accession>A0A2K9NQD5</accession>
<evidence type="ECO:0000313" key="1">
    <source>
        <dbReference type="EMBL" id="AUN97740.1"/>
    </source>
</evidence>
<reference evidence="1 2" key="1">
    <citation type="submission" date="2018-01" db="EMBL/GenBank/DDBJ databases">
        <title>Complete genome sequence of Bacteriovorax stolpii DSM12778.</title>
        <authorList>
            <person name="Tang B."/>
            <person name="Chang J."/>
        </authorList>
    </citation>
    <scope>NUCLEOTIDE SEQUENCE [LARGE SCALE GENOMIC DNA]</scope>
    <source>
        <strain evidence="1 2">DSM 12778</strain>
    </source>
</reference>
<sequence length="252" mass="29315">MKHSFQNFQVDHMTLLLQPRLYNVAYVAFNVIFGVTPENLLYEKRREWVPGQGEQSLTFAVQVGQAAPDDKAKNKTIFAVVQPSEPLTQPSHVREMLDSHNSAALWQHIALRTNDLLAFHKFALERGVQFITPILKDDHDDLIQVFSGEWFYPGIRSSGMFFEFVQRRPSADSLLAIQEANRELWFRDKTFLGLYGEKEREYQSGNVTPFLDFALFEKIENEIKGLKIWEITPDHIQRCEDMMIDFTKKKNS</sequence>
<dbReference type="Gene3D" id="3.10.180.10">
    <property type="entry name" value="2,3-Dihydroxybiphenyl 1,2-Dioxygenase, domain 1"/>
    <property type="match status" value="1"/>
</dbReference>
<evidence type="ECO:0000313" key="2">
    <source>
        <dbReference type="Proteomes" id="UP000235584"/>
    </source>
</evidence>
<proteinExistence type="predicted"/>
<keyword evidence="2" id="KW-1185">Reference proteome</keyword>
<dbReference type="InterPro" id="IPR029068">
    <property type="entry name" value="Glyas_Bleomycin-R_OHBP_Dase"/>
</dbReference>
<gene>
    <name evidence="1" type="ORF">C0V70_06365</name>
</gene>
<dbReference type="SUPFAM" id="SSF54593">
    <property type="entry name" value="Glyoxalase/Bleomycin resistance protein/Dihydroxybiphenyl dioxygenase"/>
    <property type="match status" value="1"/>
</dbReference>